<dbReference type="SMART" id="SM00993">
    <property type="entry name" value="YL1_C"/>
    <property type="match status" value="1"/>
</dbReference>
<name>A0ABR1YQ77_9PEZI</name>
<evidence type="ECO:0000259" key="3">
    <source>
        <dbReference type="SMART" id="SM00993"/>
    </source>
</evidence>
<feature type="region of interest" description="Disordered" evidence="2">
    <location>
        <begin position="1"/>
        <end position="30"/>
    </location>
</feature>
<gene>
    <name evidence="4" type="ORF">HDK90DRAFT_510751</name>
</gene>
<dbReference type="EMBL" id="JBBWRZ010000005">
    <property type="protein sequence ID" value="KAK8235611.1"/>
    <property type="molecule type" value="Genomic_DNA"/>
</dbReference>
<organism evidence="4 5">
    <name type="scientific">Phyllosticta capitalensis</name>
    <dbReference type="NCBI Taxonomy" id="121624"/>
    <lineage>
        <taxon>Eukaryota</taxon>
        <taxon>Fungi</taxon>
        <taxon>Dikarya</taxon>
        <taxon>Ascomycota</taxon>
        <taxon>Pezizomycotina</taxon>
        <taxon>Dothideomycetes</taxon>
        <taxon>Dothideomycetes incertae sedis</taxon>
        <taxon>Botryosphaeriales</taxon>
        <taxon>Phyllostictaceae</taxon>
        <taxon>Phyllosticta</taxon>
    </lineage>
</organism>
<feature type="compositionally biased region" description="Polar residues" evidence="2">
    <location>
        <begin position="366"/>
        <end position="388"/>
    </location>
</feature>
<feature type="compositionally biased region" description="Basic and acidic residues" evidence="2">
    <location>
        <begin position="648"/>
        <end position="675"/>
    </location>
</feature>
<dbReference type="Proteomes" id="UP001492380">
    <property type="component" value="Unassembled WGS sequence"/>
</dbReference>
<dbReference type="PANTHER" id="PTHR13275">
    <property type="entry name" value="YL-1 PROTEIN TRANSCRIPTION FACTOR-LIKE 1"/>
    <property type="match status" value="1"/>
</dbReference>
<feature type="compositionally biased region" description="Acidic residues" evidence="2">
    <location>
        <begin position="55"/>
        <end position="69"/>
    </location>
</feature>
<feature type="compositionally biased region" description="Pro residues" evidence="2">
    <location>
        <begin position="461"/>
        <end position="475"/>
    </location>
</feature>
<reference evidence="4 5" key="1">
    <citation type="submission" date="2024-04" db="EMBL/GenBank/DDBJ databases">
        <title>Phyllosticta paracitricarpa is synonymous to the EU quarantine fungus P. citricarpa based on phylogenomic analyses.</title>
        <authorList>
            <consortium name="Lawrence Berkeley National Laboratory"/>
            <person name="Van Ingen-Buijs V.A."/>
            <person name="Van Westerhoven A.C."/>
            <person name="Haridas S."/>
            <person name="Skiadas P."/>
            <person name="Martin F."/>
            <person name="Groenewald J.Z."/>
            <person name="Crous P.W."/>
            <person name="Seidl M.F."/>
        </authorList>
    </citation>
    <scope>NUCLEOTIDE SEQUENCE [LARGE SCALE GENOMIC DNA]</scope>
    <source>
        <strain evidence="4 5">CBS 123374</strain>
    </source>
</reference>
<comment type="caution">
    <text evidence="4">The sequence shown here is derived from an EMBL/GenBank/DDBJ whole genome shotgun (WGS) entry which is preliminary data.</text>
</comment>
<feature type="region of interest" description="Disordered" evidence="2">
    <location>
        <begin position="645"/>
        <end position="711"/>
    </location>
</feature>
<dbReference type="PANTHER" id="PTHR13275:SF4">
    <property type="entry name" value="VACUOLAR PROTEIN SORTING-ASSOCIATED PROTEIN 72 HOMOLOG"/>
    <property type="match status" value="1"/>
</dbReference>
<keyword evidence="5" id="KW-1185">Reference proteome</keyword>
<evidence type="ECO:0000256" key="1">
    <source>
        <dbReference type="ARBA" id="ARBA00006832"/>
    </source>
</evidence>
<comment type="similarity">
    <text evidence="1">Belongs to the VPS72/YL1 family.</text>
</comment>
<protein>
    <submittedName>
        <fullName evidence="4">YL1 nuclear protein-domain-containing protein</fullName>
    </submittedName>
</protein>
<dbReference type="InterPro" id="IPR013272">
    <property type="entry name" value="Vps72/YL1_C"/>
</dbReference>
<feature type="compositionally biased region" description="Basic and acidic residues" evidence="2">
    <location>
        <begin position="182"/>
        <end position="208"/>
    </location>
</feature>
<feature type="compositionally biased region" description="Basic and acidic residues" evidence="2">
    <location>
        <begin position="685"/>
        <end position="694"/>
    </location>
</feature>
<feature type="compositionally biased region" description="Polar residues" evidence="2">
    <location>
        <begin position="314"/>
        <end position="323"/>
    </location>
</feature>
<evidence type="ECO:0000256" key="2">
    <source>
        <dbReference type="SAM" id="MobiDB-lite"/>
    </source>
</evidence>
<feature type="domain" description="Vps72/YL1 C-terminal" evidence="3">
    <location>
        <begin position="570"/>
        <end position="599"/>
    </location>
</feature>
<evidence type="ECO:0000313" key="5">
    <source>
        <dbReference type="Proteomes" id="UP001492380"/>
    </source>
</evidence>
<dbReference type="Pfam" id="PF08265">
    <property type="entry name" value="YL1_C"/>
    <property type="match status" value="1"/>
</dbReference>
<evidence type="ECO:0000313" key="4">
    <source>
        <dbReference type="EMBL" id="KAK8235611.1"/>
    </source>
</evidence>
<feature type="compositionally biased region" description="Polar residues" evidence="2">
    <location>
        <begin position="164"/>
        <end position="179"/>
    </location>
</feature>
<feature type="compositionally biased region" description="Basic and acidic residues" evidence="2">
    <location>
        <begin position="326"/>
        <end position="340"/>
    </location>
</feature>
<dbReference type="InterPro" id="IPR046757">
    <property type="entry name" value="YL1_N"/>
</dbReference>
<proteinExistence type="inferred from homology"/>
<feature type="compositionally biased region" description="Basic and acidic residues" evidence="2">
    <location>
        <begin position="94"/>
        <end position="105"/>
    </location>
</feature>
<feature type="compositionally biased region" description="Acidic residues" evidence="2">
    <location>
        <begin position="80"/>
        <end position="93"/>
    </location>
</feature>
<sequence length="711" mass="77580">MVHPEDSNDDSSVSNAELSNVATRARRANAGSFMRKLIAEEESQIKEFYGHDVWAEDEDDAEFGGDEIMEQAGDGFMSESDSEDEDENAEDDAGEKALRKEERQAKVALKRKRRDPFAQAAAIQQKKQKPDQPGTTTSMPPPPRPKKKSERVSWLPEAHAGPVRSSSRQLTVQNKQMVAQSLEEKERHRLDVLETMKRAEKRKEKDQPKPMTQAERLAEAARVEKRNSKTLSRWEESERQKAEENKARLEALKNRKLDGPFVRYYSGPSVWVNDKLRHVGKDSCKIEDLVDEPEETQPPPKKPELPNNVPAPQVDSSTVQPPSDTAKADPADHDSKEKTLDSTASSKEVAVEGQSKIEATKEAPQADTSSANPPHTEANQNSDSSFPQNLMPAGQGHNIMFAPPSSFLDGIFDWASMDPASPERKKPAAHAHSQSQPPPSATLSTAEDTSRQPHASSAPPSTNPPAPGTPVPIAPAPESRPVSTATAPESRPEPPQTSSHSIPPPPPSRKVILRAVRNLLTLHNHDNLRARDRDALARALFRWPPNAPIALPPRPPPGRGARNAHLPHRELCCITAQPAKYRDPLTGLPYADKFAFRSIRRFVAGMVGRGVEGRVRWSNLLGAFVGPRGEGGRVVAAKGVPDRFWGGRKKEEETKDGGVSKEGQGEGEAKAKESSEAAPPAEGKPAGEKEKDAKAPQSAPTADAVKVEGAA</sequence>
<dbReference type="Pfam" id="PF05764">
    <property type="entry name" value="YL1"/>
    <property type="match status" value="1"/>
</dbReference>
<feature type="compositionally biased region" description="Basic and acidic residues" evidence="2">
    <location>
        <begin position="216"/>
        <end position="245"/>
    </location>
</feature>
<feature type="region of interest" description="Disordered" evidence="2">
    <location>
        <begin position="284"/>
        <end position="509"/>
    </location>
</feature>
<feature type="region of interest" description="Disordered" evidence="2">
    <location>
        <begin position="50"/>
        <end position="245"/>
    </location>
</feature>
<accession>A0ABR1YQ77</accession>
<feature type="compositionally biased region" description="Polar residues" evidence="2">
    <location>
        <begin position="10"/>
        <end position="22"/>
    </location>
</feature>